<dbReference type="Gene3D" id="1.10.10.10">
    <property type="entry name" value="Winged helix-like DNA-binding domain superfamily/Winged helix DNA-binding domain"/>
    <property type="match status" value="1"/>
</dbReference>
<comment type="caution">
    <text evidence="3">The sequence shown here is derived from an EMBL/GenBank/DDBJ whole genome shotgun (WGS) entry which is preliminary data.</text>
</comment>
<feature type="region of interest" description="Disordered" evidence="1">
    <location>
        <begin position="31"/>
        <end position="65"/>
    </location>
</feature>
<evidence type="ECO:0000256" key="2">
    <source>
        <dbReference type="SAM" id="Phobius"/>
    </source>
</evidence>
<proteinExistence type="predicted"/>
<dbReference type="EMBL" id="JOKN01000004">
    <property type="protein sequence ID" value="KEQ57088.1"/>
    <property type="molecule type" value="Genomic_DNA"/>
</dbReference>
<keyword evidence="2" id="KW-1133">Transmembrane helix</keyword>
<reference evidence="3 4" key="1">
    <citation type="submission" date="2014-06" db="EMBL/GenBank/DDBJ databases">
        <authorList>
            <person name="Ngugi D.K."/>
            <person name="Blom J."/>
            <person name="Alam I."/>
            <person name="Rashid M."/>
            <person name="Ba Alawi W."/>
            <person name="Zhang G."/>
            <person name="Hikmawan T."/>
            <person name="Guan Y."/>
            <person name="Antunes A."/>
            <person name="Siam R."/>
            <person name="ElDorry H."/>
            <person name="Bajic V."/>
            <person name="Stingl U."/>
        </authorList>
    </citation>
    <scope>NUCLEOTIDE SEQUENCE [LARGE SCALE GENOMIC DNA]</scope>
    <source>
        <strain evidence="3">SCGC AAA799-N04</strain>
    </source>
</reference>
<evidence type="ECO:0000313" key="3">
    <source>
        <dbReference type="EMBL" id="KEQ57088.1"/>
    </source>
</evidence>
<organism evidence="3 4">
    <name type="scientific">Marine Group I thaumarchaeote SCGC AAA799-N04</name>
    <dbReference type="NCBI Taxonomy" id="1502293"/>
    <lineage>
        <taxon>Archaea</taxon>
        <taxon>Nitrososphaerota</taxon>
        <taxon>Marine Group I</taxon>
    </lineage>
</organism>
<keyword evidence="2" id="KW-0472">Membrane</keyword>
<keyword evidence="2" id="KW-0812">Transmembrane</keyword>
<dbReference type="InterPro" id="IPR036390">
    <property type="entry name" value="WH_DNA-bd_sf"/>
</dbReference>
<dbReference type="SUPFAM" id="SSF46785">
    <property type="entry name" value="Winged helix' DNA-binding domain"/>
    <property type="match status" value="1"/>
</dbReference>
<dbReference type="PATRIC" id="fig|1502293.3.peg.342"/>
<dbReference type="Proteomes" id="UP000028059">
    <property type="component" value="Unassembled WGS sequence"/>
</dbReference>
<evidence type="ECO:0008006" key="5">
    <source>
        <dbReference type="Google" id="ProtNLM"/>
    </source>
</evidence>
<dbReference type="InterPro" id="IPR036388">
    <property type="entry name" value="WH-like_DNA-bd_sf"/>
</dbReference>
<dbReference type="AlphaFoldDB" id="A0A081RPG5"/>
<evidence type="ECO:0000256" key="1">
    <source>
        <dbReference type="SAM" id="MobiDB-lite"/>
    </source>
</evidence>
<feature type="compositionally biased region" description="Polar residues" evidence="1">
    <location>
        <begin position="33"/>
        <end position="54"/>
    </location>
</feature>
<name>A0A081RPG5_9ARCH</name>
<gene>
    <name evidence="3" type="ORF">AAA799N04_00368</name>
</gene>
<sequence length="131" mass="15441">MVEPNFSWIYLIIFLAIPLARIIPRIIAKKRQGSGNYSRQENQYQENTEWSPKQESIKPETKDRQVLGIMHQGANTFEKIQRSMKIDSKELDSILQQLEKRELIKVIQKQGMFGPKIELYSTDKGFKEYYS</sequence>
<feature type="transmembrane region" description="Helical" evidence="2">
    <location>
        <begin position="6"/>
        <end position="23"/>
    </location>
</feature>
<keyword evidence="4" id="KW-1185">Reference proteome</keyword>
<evidence type="ECO:0000313" key="4">
    <source>
        <dbReference type="Proteomes" id="UP000028059"/>
    </source>
</evidence>
<accession>A0A081RPG5</accession>
<protein>
    <recommendedName>
        <fullName evidence="5">HTH marR-type domain-containing protein</fullName>
    </recommendedName>
</protein>
<feature type="compositionally biased region" description="Basic and acidic residues" evidence="1">
    <location>
        <begin position="55"/>
        <end position="65"/>
    </location>
</feature>